<proteinExistence type="predicted"/>
<dbReference type="AlphaFoldDB" id="A0A8J7PTH2"/>
<reference evidence="1" key="1">
    <citation type="submission" date="2021-02" db="EMBL/GenBank/DDBJ databases">
        <title>Thiocyanate and organic carbon inputs drive convergent selection for specific autotrophic Afipia and Thiobacillus strains within complex microbiomes.</title>
        <authorList>
            <person name="Huddy R.J."/>
            <person name="Sachdeva R."/>
            <person name="Kadzinga F."/>
            <person name="Kantor R.S."/>
            <person name="Harrison S.T.L."/>
            <person name="Banfield J.F."/>
        </authorList>
    </citation>
    <scope>NUCLEOTIDE SEQUENCE</scope>
    <source>
        <strain evidence="1">SCN18_10_11_15_R4_P_38_20</strain>
    </source>
</reference>
<dbReference type="PANTHER" id="PTHR35271:SF1">
    <property type="entry name" value="ABC TRANSPORTER, SUBSTRATE-BINDING LIPOPROTEIN"/>
    <property type="match status" value="1"/>
</dbReference>
<dbReference type="PANTHER" id="PTHR35271">
    <property type="entry name" value="ABC TRANSPORTER, SUBSTRATE-BINDING LIPOPROTEIN-RELATED"/>
    <property type="match status" value="1"/>
</dbReference>
<evidence type="ECO:0000313" key="1">
    <source>
        <dbReference type="EMBL" id="MBN9413559.1"/>
    </source>
</evidence>
<dbReference type="InterPro" id="IPR028082">
    <property type="entry name" value="Peripla_BP_I"/>
</dbReference>
<evidence type="ECO:0000313" key="2">
    <source>
        <dbReference type="Proteomes" id="UP000664414"/>
    </source>
</evidence>
<gene>
    <name evidence="1" type="ORF">J0H12_06535</name>
</gene>
<organism evidence="1 2">
    <name type="scientific">Candidatus Paracaedimonas acanthamoebae</name>
    <dbReference type="NCBI Taxonomy" id="244581"/>
    <lineage>
        <taxon>Bacteria</taxon>
        <taxon>Pseudomonadati</taxon>
        <taxon>Pseudomonadota</taxon>
        <taxon>Alphaproteobacteria</taxon>
        <taxon>Holosporales</taxon>
        <taxon>Caedimonadaceae</taxon>
        <taxon>Candidatus Paracaedimonas</taxon>
    </lineage>
</organism>
<accession>A0A8J7PTH2</accession>
<dbReference type="SUPFAM" id="SSF53822">
    <property type="entry name" value="Periplasmic binding protein-like I"/>
    <property type="match status" value="1"/>
</dbReference>
<name>A0A8J7PTH2_9PROT</name>
<dbReference type="Gene3D" id="3.40.50.2300">
    <property type="match status" value="2"/>
</dbReference>
<dbReference type="Pfam" id="PF04392">
    <property type="entry name" value="ABC_sub_bind"/>
    <property type="match status" value="1"/>
</dbReference>
<sequence length="312" mass="33800">MLQITKYLILGLFFNQAIAKSPQIAITQIVAHPSLDQIRQGVLDELVDQGLIESDLSDIIYQNAQGNITIAAQIAQRFATLKPKIIVAIATPSAQTMLKAVKNTFLPVVFGAVTDPVDAGLVSRLHNHQGFITGTIDLPSPKDQVLLIKKMLPKLHTIGLIYNPAEKNSQKQINAIKEVAADFGIKVEEAVVFKTADVAQATLYLTDKVEAILLPNDNTAISALETIIKIATKGKVPVFASDPESVKNGAVAAVANDQYQVGRETGLIVANILKGQDIKNIDVQVIAANKTYFNEKMIKKFGLTLPLSSERK</sequence>
<dbReference type="CDD" id="cd06325">
    <property type="entry name" value="PBP1_ABC_unchar_transporter"/>
    <property type="match status" value="1"/>
</dbReference>
<dbReference type="EMBL" id="JAFKGL010000027">
    <property type="protein sequence ID" value="MBN9413559.1"/>
    <property type="molecule type" value="Genomic_DNA"/>
</dbReference>
<protein>
    <submittedName>
        <fullName evidence="1">ABC transporter substrate-binding protein</fullName>
    </submittedName>
</protein>
<comment type="caution">
    <text evidence="1">The sequence shown here is derived from an EMBL/GenBank/DDBJ whole genome shotgun (WGS) entry which is preliminary data.</text>
</comment>
<dbReference type="InterPro" id="IPR007487">
    <property type="entry name" value="ABC_transpt-TYRBP-like"/>
</dbReference>
<dbReference type="Proteomes" id="UP000664414">
    <property type="component" value="Unassembled WGS sequence"/>
</dbReference>